<comment type="caution">
    <text evidence="1">The sequence shown here is derived from an EMBL/GenBank/DDBJ whole genome shotgun (WGS) entry which is preliminary data.</text>
</comment>
<gene>
    <name evidence="1" type="ORF">PVAND_017752</name>
</gene>
<dbReference type="EMBL" id="JADBJN010000232">
    <property type="protein sequence ID" value="KAG5666069.1"/>
    <property type="molecule type" value="Genomic_DNA"/>
</dbReference>
<dbReference type="SUPFAM" id="SSF53098">
    <property type="entry name" value="Ribonuclease H-like"/>
    <property type="match status" value="1"/>
</dbReference>
<evidence type="ECO:0000313" key="1">
    <source>
        <dbReference type="EMBL" id="KAG5666069.1"/>
    </source>
</evidence>
<dbReference type="InterPro" id="IPR012337">
    <property type="entry name" value="RNaseH-like_sf"/>
</dbReference>
<proteinExistence type="predicted"/>
<evidence type="ECO:0000313" key="2">
    <source>
        <dbReference type="Proteomes" id="UP001107558"/>
    </source>
</evidence>
<sequence>MVVLRILINLLIKDILELETFRNTLKRHKRSSKFVKNHDSVNAKYEQIKKEQKVNHRLSMPVTTRWYIDINELRDVNPKDNSKEVIKLIERNNFWEKLTKVSTAIEYPT</sequence>
<organism evidence="1 2">
    <name type="scientific">Polypedilum vanderplanki</name>
    <name type="common">Sleeping chironomid midge</name>
    <dbReference type="NCBI Taxonomy" id="319348"/>
    <lineage>
        <taxon>Eukaryota</taxon>
        <taxon>Metazoa</taxon>
        <taxon>Ecdysozoa</taxon>
        <taxon>Arthropoda</taxon>
        <taxon>Hexapoda</taxon>
        <taxon>Insecta</taxon>
        <taxon>Pterygota</taxon>
        <taxon>Neoptera</taxon>
        <taxon>Endopterygota</taxon>
        <taxon>Diptera</taxon>
        <taxon>Nematocera</taxon>
        <taxon>Chironomoidea</taxon>
        <taxon>Chironomidae</taxon>
        <taxon>Chironominae</taxon>
        <taxon>Polypedilum</taxon>
        <taxon>Polypedilum</taxon>
    </lineage>
</organism>
<protein>
    <submittedName>
        <fullName evidence="1">Uncharacterized protein</fullName>
    </submittedName>
</protein>
<name>A0A9J6B8N7_POLVA</name>
<dbReference type="Proteomes" id="UP001107558">
    <property type="component" value="Unassembled WGS sequence"/>
</dbReference>
<dbReference type="AlphaFoldDB" id="A0A9J6B8N7"/>
<feature type="non-terminal residue" evidence="1">
    <location>
        <position position="1"/>
    </location>
</feature>
<reference evidence="1" key="1">
    <citation type="submission" date="2021-03" db="EMBL/GenBank/DDBJ databases">
        <title>Chromosome level genome of the anhydrobiotic midge Polypedilum vanderplanki.</title>
        <authorList>
            <person name="Yoshida Y."/>
            <person name="Kikawada T."/>
            <person name="Gusev O."/>
        </authorList>
    </citation>
    <scope>NUCLEOTIDE SEQUENCE</scope>
    <source>
        <strain evidence="1">NIAS01</strain>
        <tissue evidence="1">Whole body or cell culture</tissue>
    </source>
</reference>
<keyword evidence="2" id="KW-1185">Reference proteome</keyword>
<accession>A0A9J6B8N7</accession>